<evidence type="ECO:0000313" key="2">
    <source>
        <dbReference type="Proteomes" id="UP000323544"/>
    </source>
</evidence>
<sequence>MYMKHLSHKQLRNLTISQLDEIRLEVGHIISALRISYKETDSEADYKRMRSHERYLDAVKAVLQHKRNTGQK</sequence>
<gene>
    <name evidence="1" type="ORF">POTTS_35</name>
</gene>
<accession>A0A5B9NEL6</accession>
<evidence type="ECO:0000313" key="1">
    <source>
        <dbReference type="EMBL" id="QEG12647.1"/>
    </source>
</evidence>
<proteinExistence type="predicted"/>
<protein>
    <submittedName>
        <fullName evidence="1">Uncharacterized protein</fullName>
    </submittedName>
</protein>
<dbReference type="EMBL" id="MN013081">
    <property type="protein sequence ID" value="QEG12647.1"/>
    <property type="molecule type" value="Genomic_DNA"/>
</dbReference>
<dbReference type="Proteomes" id="UP000323544">
    <property type="component" value="Segment"/>
</dbReference>
<organism evidence="1 2">
    <name type="scientific">Klebsiella phage vB_KpnM_Potts1</name>
    <dbReference type="NCBI Taxonomy" id="2591366"/>
    <lineage>
        <taxon>Viruses</taxon>
        <taxon>Duplodnaviria</taxon>
        <taxon>Heunggongvirae</taxon>
        <taxon>Uroviricota</taxon>
        <taxon>Caudoviricetes</taxon>
        <taxon>Marfavirus</taxon>
        <taxon>Marfavirus F48</taxon>
    </lineage>
</organism>
<reference evidence="1 2" key="1">
    <citation type="submission" date="2019-04" db="EMBL/GenBank/DDBJ databases">
        <authorList>
            <person name="Potts E."/>
            <person name="Thurgood T.L."/>
            <person name="Sharma R."/>
            <person name="Urrea L."/>
            <person name="Arens D.K."/>
            <person name="Kruger J.L."/>
            <person name="Thompson D.W."/>
            <person name="Grose J.H."/>
        </authorList>
    </citation>
    <scope>NUCLEOTIDE SEQUENCE [LARGE SCALE GENOMIC DNA]</scope>
</reference>
<name>A0A5B9NEL6_9CAUD</name>